<comment type="function">
    <text evidence="7 14">Catalyzes the formation of sulfite from adenosine 5'-phosphosulfate (APS) using thioredoxin as an electron donor.</text>
</comment>
<dbReference type="InterPro" id="IPR002500">
    <property type="entry name" value="PAPS_reduct_dom"/>
</dbReference>
<evidence type="ECO:0000256" key="13">
    <source>
        <dbReference type="ARBA" id="ARBA00048441"/>
    </source>
</evidence>
<feature type="domain" description="Phosphoadenosine phosphosulphate reductase" evidence="15">
    <location>
        <begin position="32"/>
        <end position="205"/>
    </location>
</feature>
<evidence type="ECO:0000256" key="11">
    <source>
        <dbReference type="ARBA" id="ARBA00030894"/>
    </source>
</evidence>
<feature type="binding site" evidence="14">
    <location>
        <position position="199"/>
    </location>
    <ligand>
        <name>[4Fe-4S] cluster</name>
        <dbReference type="ChEBI" id="CHEBI:49883"/>
    </ligand>
</feature>
<dbReference type="Gene3D" id="3.40.50.620">
    <property type="entry name" value="HUPs"/>
    <property type="match status" value="1"/>
</dbReference>
<evidence type="ECO:0000256" key="7">
    <source>
        <dbReference type="ARBA" id="ARBA00024298"/>
    </source>
</evidence>
<dbReference type="NCBIfam" id="TIGR00434">
    <property type="entry name" value="cysH"/>
    <property type="match status" value="1"/>
</dbReference>
<evidence type="ECO:0000256" key="3">
    <source>
        <dbReference type="ARBA" id="ARBA00022723"/>
    </source>
</evidence>
<proteinExistence type="inferred from homology"/>
<evidence type="ECO:0000256" key="1">
    <source>
        <dbReference type="ARBA" id="ARBA00009732"/>
    </source>
</evidence>
<dbReference type="InterPro" id="IPR011798">
    <property type="entry name" value="APS_reductase"/>
</dbReference>
<dbReference type="EC" id="1.8.4.10" evidence="9 14"/>
<keyword evidence="6 14" id="KW-0411">Iron-sulfur</keyword>
<accession>A0ABP8H1H1</accession>
<feature type="binding site" evidence="14">
    <location>
        <position position="116"/>
    </location>
    <ligand>
        <name>[4Fe-4S] cluster</name>
        <dbReference type="ChEBI" id="CHEBI:49883"/>
    </ligand>
</feature>
<comment type="cofactor">
    <cofactor evidence="14">
        <name>[4Fe-4S] cluster</name>
        <dbReference type="ChEBI" id="CHEBI:49883"/>
    </cofactor>
    <text evidence="14">Binds 1 [4Fe-4S] cluster per subunit.</text>
</comment>
<dbReference type="SUPFAM" id="SSF52402">
    <property type="entry name" value="Adenine nucleotide alpha hydrolases-like"/>
    <property type="match status" value="1"/>
</dbReference>
<evidence type="ECO:0000256" key="10">
    <source>
        <dbReference type="ARBA" id="ARBA00029514"/>
    </source>
</evidence>
<dbReference type="PIRSF" id="PIRSF000857">
    <property type="entry name" value="PAPS_reductase"/>
    <property type="match status" value="1"/>
</dbReference>
<sequence length="232" mass="26465">MQYLLQLRSAFAELSLPEALRLGTTLFPGAVCFSTSLGQEDQVLTDIIARSGLPVRLFTLDTGRLFEETYATYERTVARYKLPIDVFFPKAEAVQELAARQGVNGFYESVAQRQACCGVRKVEPLARALRGARVWITGLRAEQNDHRKSISVVEWDADRELYKINPLLHWSYEEVLAHLRQYNVPYNPLHDQGFLSIGCAPCTRAVEPGEEARAGRWWWEQSHKECGLHLQR</sequence>
<dbReference type="RefSeq" id="WP_345256116.1">
    <property type="nucleotide sequence ID" value="NZ_BAABGY010000007.1"/>
</dbReference>
<comment type="similarity">
    <text evidence="1 14">Belongs to the PAPS reductase family. CysH subfamily.</text>
</comment>
<dbReference type="PANTHER" id="PTHR46482:SF9">
    <property type="entry name" value="5'-ADENYLYLSULFATE REDUCTASE 1, CHLOROPLASTIC"/>
    <property type="match status" value="1"/>
</dbReference>
<evidence type="ECO:0000256" key="2">
    <source>
        <dbReference type="ARBA" id="ARBA00022490"/>
    </source>
</evidence>
<comment type="catalytic activity">
    <reaction evidence="13 14">
        <text>[thioredoxin]-disulfide + sulfite + AMP + 2 H(+) = adenosine 5'-phosphosulfate + [thioredoxin]-dithiol</text>
        <dbReference type="Rhea" id="RHEA:21976"/>
        <dbReference type="Rhea" id="RHEA-COMP:10698"/>
        <dbReference type="Rhea" id="RHEA-COMP:10700"/>
        <dbReference type="ChEBI" id="CHEBI:15378"/>
        <dbReference type="ChEBI" id="CHEBI:17359"/>
        <dbReference type="ChEBI" id="CHEBI:29950"/>
        <dbReference type="ChEBI" id="CHEBI:50058"/>
        <dbReference type="ChEBI" id="CHEBI:58243"/>
        <dbReference type="ChEBI" id="CHEBI:456215"/>
        <dbReference type="EC" id="1.8.4.10"/>
    </reaction>
</comment>
<comment type="subcellular location">
    <subcellularLocation>
        <location evidence="14">Cytoplasm</location>
    </subcellularLocation>
</comment>
<keyword evidence="5 14" id="KW-0408">Iron</keyword>
<evidence type="ECO:0000256" key="14">
    <source>
        <dbReference type="HAMAP-Rule" id="MF_00063"/>
    </source>
</evidence>
<evidence type="ECO:0000313" key="16">
    <source>
        <dbReference type="EMBL" id="GAA4332635.1"/>
    </source>
</evidence>
<dbReference type="EMBL" id="BAABGY010000007">
    <property type="protein sequence ID" value="GAA4332635.1"/>
    <property type="molecule type" value="Genomic_DNA"/>
</dbReference>
<dbReference type="Proteomes" id="UP001501725">
    <property type="component" value="Unassembled WGS sequence"/>
</dbReference>
<comment type="pathway">
    <text evidence="8 14">Sulfur metabolism; hydrogen sulfide biosynthesis; sulfite from sulfate.</text>
</comment>
<organism evidence="16 17">
    <name type="scientific">Flaviaesturariibacter amylovorans</name>
    <dbReference type="NCBI Taxonomy" id="1084520"/>
    <lineage>
        <taxon>Bacteria</taxon>
        <taxon>Pseudomonadati</taxon>
        <taxon>Bacteroidota</taxon>
        <taxon>Chitinophagia</taxon>
        <taxon>Chitinophagales</taxon>
        <taxon>Chitinophagaceae</taxon>
        <taxon>Flaviaestuariibacter</taxon>
    </lineage>
</organism>
<dbReference type="NCBIfam" id="NF002537">
    <property type="entry name" value="PRK02090.1"/>
    <property type="match status" value="1"/>
</dbReference>
<dbReference type="HAMAP" id="MF_00063">
    <property type="entry name" value="CysH"/>
    <property type="match status" value="1"/>
</dbReference>
<dbReference type="InterPro" id="IPR014729">
    <property type="entry name" value="Rossmann-like_a/b/a_fold"/>
</dbReference>
<feature type="binding site" evidence="14">
    <location>
        <position position="117"/>
    </location>
    <ligand>
        <name>[4Fe-4S] cluster</name>
        <dbReference type="ChEBI" id="CHEBI:49883"/>
    </ligand>
</feature>
<dbReference type="NCBIfam" id="TIGR02055">
    <property type="entry name" value="APS_reductase"/>
    <property type="match status" value="1"/>
</dbReference>
<evidence type="ECO:0000256" key="12">
    <source>
        <dbReference type="ARBA" id="ARBA00032041"/>
    </source>
</evidence>
<reference evidence="17" key="1">
    <citation type="journal article" date="2019" name="Int. J. Syst. Evol. Microbiol.">
        <title>The Global Catalogue of Microorganisms (GCM) 10K type strain sequencing project: providing services to taxonomists for standard genome sequencing and annotation.</title>
        <authorList>
            <consortium name="The Broad Institute Genomics Platform"/>
            <consortium name="The Broad Institute Genome Sequencing Center for Infectious Disease"/>
            <person name="Wu L."/>
            <person name="Ma J."/>
        </authorList>
    </citation>
    <scope>NUCLEOTIDE SEQUENCE [LARGE SCALE GENOMIC DNA]</scope>
    <source>
        <strain evidence="17">JCM 17919</strain>
    </source>
</reference>
<dbReference type="InterPro" id="IPR004511">
    <property type="entry name" value="PAPS/APS_Rdtase"/>
</dbReference>
<comment type="caution">
    <text evidence="16">The sequence shown here is derived from an EMBL/GenBank/DDBJ whole genome shotgun (WGS) entry which is preliminary data.</text>
</comment>
<keyword evidence="17" id="KW-1185">Reference proteome</keyword>
<evidence type="ECO:0000256" key="4">
    <source>
        <dbReference type="ARBA" id="ARBA00023002"/>
    </source>
</evidence>
<feature type="binding site" evidence="14">
    <location>
        <position position="202"/>
    </location>
    <ligand>
        <name>[4Fe-4S] cluster</name>
        <dbReference type="ChEBI" id="CHEBI:49883"/>
    </ligand>
</feature>
<evidence type="ECO:0000256" key="5">
    <source>
        <dbReference type="ARBA" id="ARBA00023004"/>
    </source>
</evidence>
<keyword evidence="3 14" id="KW-0479">Metal-binding</keyword>
<keyword evidence="4 14" id="KW-0560">Oxidoreductase</keyword>
<evidence type="ECO:0000256" key="6">
    <source>
        <dbReference type="ARBA" id="ARBA00023014"/>
    </source>
</evidence>
<gene>
    <name evidence="14" type="primary">cysH</name>
    <name evidence="16" type="ORF">GCM10023184_25340</name>
</gene>
<dbReference type="CDD" id="cd23945">
    <property type="entry name" value="PAPS_reductase"/>
    <property type="match status" value="1"/>
</dbReference>
<feature type="active site" description="Nucleophile; cysteine thiosulfonate intermediate" evidence="14">
    <location>
        <position position="226"/>
    </location>
</feature>
<dbReference type="PANTHER" id="PTHR46482">
    <property type="entry name" value="5'-ADENYLYLSULFATE REDUCTASE 3, CHLOROPLASTIC"/>
    <property type="match status" value="1"/>
</dbReference>
<evidence type="ECO:0000259" key="15">
    <source>
        <dbReference type="Pfam" id="PF01507"/>
    </source>
</evidence>
<name>A0ABP8H1H1_9BACT</name>
<protein>
    <recommendedName>
        <fullName evidence="10 14">Adenosine 5'-phosphosulfate reductase</fullName>
        <shortName evidence="14">APS reductase</shortName>
        <ecNumber evidence="9 14">1.8.4.10</ecNumber>
    </recommendedName>
    <alternativeName>
        <fullName evidence="12 14">5'-adenylylsulfate reductase</fullName>
    </alternativeName>
    <alternativeName>
        <fullName evidence="11 14">Thioredoxin-dependent 5'-adenylylsulfate reductase</fullName>
    </alternativeName>
</protein>
<evidence type="ECO:0000256" key="8">
    <source>
        <dbReference type="ARBA" id="ARBA00024327"/>
    </source>
</evidence>
<evidence type="ECO:0000256" key="9">
    <source>
        <dbReference type="ARBA" id="ARBA00024386"/>
    </source>
</evidence>
<evidence type="ECO:0000313" key="17">
    <source>
        <dbReference type="Proteomes" id="UP001501725"/>
    </source>
</evidence>
<keyword evidence="2 14" id="KW-0963">Cytoplasm</keyword>
<dbReference type="Pfam" id="PF01507">
    <property type="entry name" value="PAPS_reduct"/>
    <property type="match status" value="1"/>
</dbReference>